<dbReference type="PANTHER" id="PTHR23183:SF0">
    <property type="entry name" value="NUCLEOLAR PROTEIN 14"/>
    <property type="match status" value="1"/>
</dbReference>
<dbReference type="OrthoDB" id="441771at2759"/>
<dbReference type="InterPro" id="IPR007276">
    <property type="entry name" value="Nop14"/>
</dbReference>
<feature type="region of interest" description="Disordered" evidence="7">
    <location>
        <begin position="226"/>
        <end position="379"/>
    </location>
</feature>
<keyword evidence="5" id="KW-0539">Nucleus</keyword>
<feature type="compositionally biased region" description="Basic and acidic residues" evidence="7">
    <location>
        <begin position="226"/>
        <end position="235"/>
    </location>
</feature>
<dbReference type="PANTHER" id="PTHR23183">
    <property type="entry name" value="NOP14"/>
    <property type="match status" value="1"/>
</dbReference>
<feature type="compositionally biased region" description="Basic and acidic residues" evidence="7">
    <location>
        <begin position="106"/>
        <end position="122"/>
    </location>
</feature>
<keyword evidence="4" id="KW-0698">rRNA processing</keyword>
<feature type="compositionally biased region" description="Basic and acidic residues" evidence="7">
    <location>
        <begin position="457"/>
        <end position="477"/>
    </location>
</feature>
<dbReference type="GO" id="GO:0030692">
    <property type="term" value="C:Noc4p-Nop14p complex"/>
    <property type="evidence" value="ECO:0007669"/>
    <property type="project" value="TreeGrafter"/>
</dbReference>
<gene>
    <name evidence="8" type="ORF">TrCOL_g6301</name>
</gene>
<feature type="region of interest" description="Disordered" evidence="7">
    <location>
        <begin position="94"/>
        <end position="162"/>
    </location>
</feature>
<feature type="region of interest" description="Disordered" evidence="7">
    <location>
        <begin position="1"/>
        <end position="59"/>
    </location>
</feature>
<feature type="region of interest" description="Disordered" evidence="7">
    <location>
        <begin position="846"/>
        <end position="867"/>
    </location>
</feature>
<evidence type="ECO:0000256" key="4">
    <source>
        <dbReference type="ARBA" id="ARBA00022552"/>
    </source>
</evidence>
<evidence type="ECO:0000256" key="5">
    <source>
        <dbReference type="ARBA" id="ARBA00023242"/>
    </source>
</evidence>
<dbReference type="GO" id="GO:0032040">
    <property type="term" value="C:small-subunit processome"/>
    <property type="evidence" value="ECO:0007669"/>
    <property type="project" value="InterPro"/>
</dbReference>
<keyword evidence="9" id="KW-1185">Reference proteome</keyword>
<keyword evidence="3" id="KW-0690">Ribosome biogenesis</keyword>
<comment type="caution">
    <text evidence="8">The sequence shown here is derived from an EMBL/GenBank/DDBJ whole genome shotgun (WGS) entry which is preliminary data.</text>
</comment>
<dbReference type="GO" id="GO:0030490">
    <property type="term" value="P:maturation of SSU-rRNA"/>
    <property type="evidence" value="ECO:0007669"/>
    <property type="project" value="TreeGrafter"/>
</dbReference>
<evidence type="ECO:0000313" key="8">
    <source>
        <dbReference type="EMBL" id="GMI42687.1"/>
    </source>
</evidence>
<organism evidence="8 9">
    <name type="scientific">Triparma columacea</name>
    <dbReference type="NCBI Taxonomy" id="722753"/>
    <lineage>
        <taxon>Eukaryota</taxon>
        <taxon>Sar</taxon>
        <taxon>Stramenopiles</taxon>
        <taxon>Ochrophyta</taxon>
        <taxon>Bolidophyceae</taxon>
        <taxon>Parmales</taxon>
        <taxon>Triparmaceae</taxon>
        <taxon>Triparma</taxon>
    </lineage>
</organism>
<evidence type="ECO:0000256" key="6">
    <source>
        <dbReference type="ARBA" id="ARBA00024695"/>
    </source>
</evidence>
<feature type="compositionally biased region" description="Acidic residues" evidence="7">
    <location>
        <begin position="123"/>
        <end position="138"/>
    </location>
</feature>
<feature type="compositionally biased region" description="Basic and acidic residues" evidence="7">
    <location>
        <begin position="262"/>
        <end position="300"/>
    </location>
</feature>
<accession>A0A9W7GFF7</accession>
<feature type="region of interest" description="Disordered" evidence="7">
    <location>
        <begin position="433"/>
        <end position="488"/>
    </location>
</feature>
<evidence type="ECO:0000256" key="1">
    <source>
        <dbReference type="ARBA" id="ARBA00004604"/>
    </source>
</evidence>
<dbReference type="Gene3D" id="2.30.30.140">
    <property type="match status" value="1"/>
</dbReference>
<evidence type="ECO:0000256" key="2">
    <source>
        <dbReference type="ARBA" id="ARBA00007466"/>
    </source>
</evidence>
<proteinExistence type="inferred from homology"/>
<evidence type="ECO:0000256" key="7">
    <source>
        <dbReference type="SAM" id="MobiDB-lite"/>
    </source>
</evidence>
<feature type="region of interest" description="Disordered" evidence="7">
    <location>
        <begin position="901"/>
        <end position="967"/>
    </location>
</feature>
<feature type="compositionally biased region" description="Low complexity" evidence="7">
    <location>
        <begin position="1"/>
        <end position="15"/>
    </location>
</feature>
<dbReference type="Proteomes" id="UP001165065">
    <property type="component" value="Unassembled WGS sequence"/>
</dbReference>
<feature type="compositionally biased region" description="Basic and acidic residues" evidence="7">
    <location>
        <begin position="901"/>
        <end position="913"/>
    </location>
</feature>
<feature type="compositionally biased region" description="Basic and acidic residues" evidence="7">
    <location>
        <begin position="42"/>
        <end position="59"/>
    </location>
</feature>
<protein>
    <submittedName>
        <fullName evidence="8">Uncharacterized protein</fullName>
    </submittedName>
</protein>
<name>A0A9W7GFF7_9STRA</name>
<feature type="compositionally biased region" description="Basic residues" evidence="7">
    <location>
        <begin position="23"/>
        <end position="41"/>
    </location>
</feature>
<dbReference type="Pfam" id="PF04147">
    <property type="entry name" value="Nop14"/>
    <property type="match status" value="1"/>
</dbReference>
<sequence length="967" mass="109825">MPSSSSSTKPGTKPKVNPFSVRPNKKPKFTVVNRRIKGGTRKVRDRDSERAPLSKEWSSRHKVGSFIDRRFGEGVAGVSRDEVMMARFAKERVKRSKKDRYNLTSKSEEDTITHKGKVVGEDYKDDGELFQDSDDEGVGLDKADTEMHFGGGRLNREDPYGMYGGGGRTLKDIYGSNERRDGLDDVIKMSKIRKMERQREKEEQVEVFEGVDEAFGELRGLLGFRDKSADRDKERERKKRVREGEEEGEEDDDYEQMARMFAFEKKGKAEDRTKTKEEIAKEKEEKLKEMEERRIKRMNGDFEDDDLSDVEVGKGGDELGDEEGKKKGVQMRFTADGIKYFDEDGKEVEQNEGGGEGEEAESEDEEKDEEGHVEGRIKEGTKVEANYRVKEQFQNKSAWYEGVVAKVNKDGTYDVQYEDGDFEEGVEEENIKVFGGGKKKVEEEKEEDEEEEEEEDGSGRERRVQRMKKQEARRKAMSDMPYTFTSPPTTSEALDDLIAEHCGDGKDVNELIRRVHESNSVLVNKERRTVMQNFFDVLVRRYVAMGDRIVKEGGGGKIMRGRQMRGLRKTLVNMAREHPETAERMYGRKLGLVYRTLEKKWGDREIKVKGDGTIVGGGEWEPWASWGTILWIKTVENVFEVTDATHGIVGKAQVVMGEMLTRTVVLKGWDLVKGSVVAGNMWAFAEEAKRVVPEVAGWTNSVIRIFGGEENGNEFEVGGIADAARGGWLGGGVEKGMKEGNFKRLVLKEEGKKRQGEIEGGALYICLDLVERMVEVHGEDRYEVVKCFEKTVPALLSIVGKGKGKSKELKERLERLVVKLDNFKNMEREPMKLIVGKTALEKQVVSQTPRIDEDKKYKHSKDKGKEKNKAIRDKMVRQFKREKKAAKRELRVDGEFIERKRREESGSAREEAKAKRHKNFAWMEGEQATINQQVRQGGGLMKGGGTGAGKRAKARGMLGIKKGGNKK</sequence>
<feature type="compositionally biased region" description="Basic and acidic residues" evidence="7">
    <location>
        <begin position="311"/>
        <end position="326"/>
    </location>
</feature>
<comment type="subcellular location">
    <subcellularLocation>
        <location evidence="1">Nucleus</location>
        <location evidence="1">Nucleolus</location>
    </subcellularLocation>
</comment>
<dbReference type="AlphaFoldDB" id="A0A9W7GFF7"/>
<comment type="function">
    <text evidence="6">Involved in nucleolar processing of pre-18S ribosomal RNA. Has a role in the nuclear export of 40S pre-ribosomal subunit to the cytoplasm.</text>
</comment>
<evidence type="ECO:0000313" key="9">
    <source>
        <dbReference type="Proteomes" id="UP001165065"/>
    </source>
</evidence>
<evidence type="ECO:0000256" key="3">
    <source>
        <dbReference type="ARBA" id="ARBA00022517"/>
    </source>
</evidence>
<comment type="similarity">
    <text evidence="2">Belongs to the NOP14 family.</text>
</comment>
<feature type="compositionally biased region" description="Basic and acidic residues" evidence="7">
    <location>
        <begin position="369"/>
        <end position="379"/>
    </location>
</feature>
<dbReference type="CDD" id="cd04508">
    <property type="entry name" value="Tudor_SF"/>
    <property type="match status" value="1"/>
</dbReference>
<feature type="compositionally biased region" description="Acidic residues" evidence="7">
    <location>
        <begin position="444"/>
        <end position="456"/>
    </location>
</feature>
<feature type="compositionally biased region" description="Basic and acidic residues" evidence="7">
    <location>
        <begin position="339"/>
        <end position="349"/>
    </location>
</feature>
<feature type="compositionally biased region" description="Gly residues" evidence="7">
    <location>
        <begin position="936"/>
        <end position="948"/>
    </location>
</feature>
<feature type="compositionally biased region" description="Acidic residues" evidence="7">
    <location>
        <begin position="244"/>
        <end position="255"/>
    </location>
</feature>
<feature type="compositionally biased region" description="Acidic residues" evidence="7">
    <location>
        <begin position="355"/>
        <end position="368"/>
    </location>
</feature>
<dbReference type="EMBL" id="BRYA01000179">
    <property type="protein sequence ID" value="GMI42687.1"/>
    <property type="molecule type" value="Genomic_DNA"/>
</dbReference>
<reference evidence="9" key="1">
    <citation type="journal article" date="2023" name="Commun. Biol.">
        <title>Genome analysis of Parmales, the sister group of diatoms, reveals the evolutionary specialization of diatoms from phago-mixotrophs to photoautotrophs.</title>
        <authorList>
            <person name="Ban H."/>
            <person name="Sato S."/>
            <person name="Yoshikawa S."/>
            <person name="Yamada K."/>
            <person name="Nakamura Y."/>
            <person name="Ichinomiya M."/>
            <person name="Sato N."/>
            <person name="Blanc-Mathieu R."/>
            <person name="Endo H."/>
            <person name="Kuwata A."/>
            <person name="Ogata H."/>
        </authorList>
    </citation>
    <scope>NUCLEOTIDE SEQUENCE [LARGE SCALE GENOMIC DNA]</scope>
</reference>